<sequence length="62" mass="6326">MGKGRMDEAAAERIKKARGEKDDFARRAALAAKTNKETSGQAQGGGQSGGSSGKQESGGSKK</sequence>
<feature type="compositionally biased region" description="Basic and acidic residues" evidence="1">
    <location>
        <begin position="1"/>
        <end position="26"/>
    </location>
</feature>
<feature type="compositionally biased region" description="Low complexity" evidence="1">
    <location>
        <begin position="53"/>
        <end position="62"/>
    </location>
</feature>
<evidence type="ECO:0000313" key="2">
    <source>
        <dbReference type="EMBL" id="PSR85496.1"/>
    </source>
</evidence>
<dbReference type="OrthoDB" id="4768377at2759"/>
<evidence type="ECO:0000313" key="3">
    <source>
        <dbReference type="Proteomes" id="UP000241462"/>
    </source>
</evidence>
<dbReference type="EMBL" id="KZ678442">
    <property type="protein sequence ID" value="PSR85496.1"/>
    <property type="molecule type" value="Genomic_DNA"/>
</dbReference>
<dbReference type="Proteomes" id="UP000241462">
    <property type="component" value="Unassembled WGS sequence"/>
</dbReference>
<reference evidence="2 3" key="1">
    <citation type="journal article" date="2018" name="Mycol. Prog.">
        <title>Coniella lustricola, a new species from submerged detritus.</title>
        <authorList>
            <person name="Raudabaugh D.B."/>
            <person name="Iturriaga T."/>
            <person name="Carver A."/>
            <person name="Mondo S."/>
            <person name="Pangilinan J."/>
            <person name="Lipzen A."/>
            <person name="He G."/>
            <person name="Amirebrahimi M."/>
            <person name="Grigoriev I.V."/>
            <person name="Miller A.N."/>
        </authorList>
    </citation>
    <scope>NUCLEOTIDE SEQUENCE [LARGE SCALE GENOMIC DNA]</scope>
    <source>
        <strain evidence="2 3">B22-T-1</strain>
    </source>
</reference>
<keyword evidence="3" id="KW-1185">Reference proteome</keyword>
<proteinExistence type="predicted"/>
<evidence type="ECO:0000256" key="1">
    <source>
        <dbReference type="SAM" id="MobiDB-lite"/>
    </source>
</evidence>
<feature type="compositionally biased region" description="Gly residues" evidence="1">
    <location>
        <begin position="42"/>
        <end position="52"/>
    </location>
</feature>
<dbReference type="InParanoid" id="A0A2T3A804"/>
<gene>
    <name evidence="2" type="ORF">BD289DRAFT_482714</name>
</gene>
<dbReference type="AlphaFoldDB" id="A0A2T3A804"/>
<name>A0A2T3A804_9PEZI</name>
<feature type="region of interest" description="Disordered" evidence="1">
    <location>
        <begin position="1"/>
        <end position="62"/>
    </location>
</feature>
<protein>
    <submittedName>
        <fullName evidence="2">Uncharacterized protein</fullName>
    </submittedName>
</protein>
<accession>A0A2T3A804</accession>
<organism evidence="2 3">
    <name type="scientific">Coniella lustricola</name>
    <dbReference type="NCBI Taxonomy" id="2025994"/>
    <lineage>
        <taxon>Eukaryota</taxon>
        <taxon>Fungi</taxon>
        <taxon>Dikarya</taxon>
        <taxon>Ascomycota</taxon>
        <taxon>Pezizomycotina</taxon>
        <taxon>Sordariomycetes</taxon>
        <taxon>Sordariomycetidae</taxon>
        <taxon>Diaporthales</taxon>
        <taxon>Schizoparmaceae</taxon>
        <taxon>Coniella</taxon>
    </lineage>
</organism>